<feature type="transmembrane region" description="Helical" evidence="1">
    <location>
        <begin position="84"/>
        <end position="105"/>
    </location>
</feature>
<gene>
    <name evidence="2" type="ORF">K8W02_02315</name>
</gene>
<accession>A0A921HVX1</accession>
<organism evidence="2 3">
    <name type="scientific">Mediterranea massiliensis</name>
    <dbReference type="NCBI Taxonomy" id="1841865"/>
    <lineage>
        <taxon>Bacteria</taxon>
        <taxon>Pseudomonadati</taxon>
        <taxon>Bacteroidota</taxon>
        <taxon>Bacteroidia</taxon>
        <taxon>Bacteroidales</taxon>
        <taxon>Bacteroidaceae</taxon>
        <taxon>Mediterranea</taxon>
    </lineage>
</organism>
<evidence type="ECO:0000313" key="2">
    <source>
        <dbReference type="EMBL" id="HJF91214.1"/>
    </source>
</evidence>
<dbReference type="RefSeq" id="WP_072545404.1">
    <property type="nucleotide sequence ID" value="NZ_DYVX01000015.1"/>
</dbReference>
<dbReference type="EMBL" id="DYVX01000015">
    <property type="protein sequence ID" value="HJF91214.1"/>
    <property type="molecule type" value="Genomic_DNA"/>
</dbReference>
<dbReference type="AlphaFoldDB" id="A0A921HVX1"/>
<keyword evidence="1" id="KW-0812">Transmembrane</keyword>
<sequence length="139" mass="16028">MKTDYLLSPSCKKVGLWLGIPFVLGGLYLLSNGSWMDTFLSQIGMRDCFDELVVIGLAVSLLLASFSREKDEDECIAHLRMQAWTMAVVSNYLILIVVTLCIYGMSYLNFMAVNMFTVLILFLVVFHWKLWRFRKESHE</sequence>
<reference evidence="2" key="2">
    <citation type="submission" date="2021-09" db="EMBL/GenBank/DDBJ databases">
        <authorList>
            <person name="Gilroy R."/>
        </authorList>
    </citation>
    <scope>NUCLEOTIDE SEQUENCE</scope>
    <source>
        <strain evidence="2">CHK55-1828</strain>
    </source>
</reference>
<feature type="transmembrane region" description="Helical" evidence="1">
    <location>
        <begin position="43"/>
        <end position="64"/>
    </location>
</feature>
<keyword evidence="1" id="KW-0472">Membrane</keyword>
<dbReference type="Proteomes" id="UP000717835">
    <property type="component" value="Unassembled WGS sequence"/>
</dbReference>
<name>A0A921HVX1_9BACT</name>
<comment type="caution">
    <text evidence="2">The sequence shown here is derived from an EMBL/GenBank/DDBJ whole genome shotgun (WGS) entry which is preliminary data.</text>
</comment>
<feature type="transmembrane region" description="Helical" evidence="1">
    <location>
        <begin position="111"/>
        <end position="131"/>
    </location>
</feature>
<protein>
    <submittedName>
        <fullName evidence="2">Uncharacterized protein</fullName>
    </submittedName>
</protein>
<evidence type="ECO:0000256" key="1">
    <source>
        <dbReference type="SAM" id="Phobius"/>
    </source>
</evidence>
<keyword evidence="1" id="KW-1133">Transmembrane helix</keyword>
<proteinExistence type="predicted"/>
<evidence type="ECO:0000313" key="3">
    <source>
        <dbReference type="Proteomes" id="UP000717835"/>
    </source>
</evidence>
<reference evidence="2" key="1">
    <citation type="journal article" date="2021" name="PeerJ">
        <title>Extensive microbial diversity within the chicken gut microbiome revealed by metagenomics and culture.</title>
        <authorList>
            <person name="Gilroy R."/>
            <person name="Ravi A."/>
            <person name="Getino M."/>
            <person name="Pursley I."/>
            <person name="Horton D.L."/>
            <person name="Alikhan N.F."/>
            <person name="Baker D."/>
            <person name="Gharbi K."/>
            <person name="Hall N."/>
            <person name="Watson M."/>
            <person name="Adriaenssens E.M."/>
            <person name="Foster-Nyarko E."/>
            <person name="Jarju S."/>
            <person name="Secka A."/>
            <person name="Antonio M."/>
            <person name="Oren A."/>
            <person name="Chaudhuri R.R."/>
            <person name="La Ragione R."/>
            <person name="Hildebrand F."/>
            <person name="Pallen M.J."/>
        </authorList>
    </citation>
    <scope>NUCLEOTIDE SEQUENCE</scope>
    <source>
        <strain evidence="2">CHK55-1828</strain>
    </source>
</reference>
<dbReference type="OrthoDB" id="894278at2"/>
<feature type="transmembrane region" description="Helical" evidence="1">
    <location>
        <begin position="14"/>
        <end position="31"/>
    </location>
</feature>